<dbReference type="AlphaFoldDB" id="A0A4R3TES7"/>
<dbReference type="Proteomes" id="UP000295773">
    <property type="component" value="Unassembled WGS sequence"/>
</dbReference>
<accession>A0A4R3TES7</accession>
<keyword evidence="6" id="KW-1185">Reference proteome</keyword>
<dbReference type="Gene3D" id="3.40.1410.10">
    <property type="entry name" value="Chorismate lyase-like"/>
    <property type="match status" value="1"/>
</dbReference>
<dbReference type="InterPro" id="IPR028978">
    <property type="entry name" value="Chorismate_lyase_/UTRA_dom_sf"/>
</dbReference>
<dbReference type="GO" id="GO:0003700">
    <property type="term" value="F:DNA-binding transcription factor activity"/>
    <property type="evidence" value="ECO:0007669"/>
    <property type="project" value="InterPro"/>
</dbReference>
<feature type="domain" description="HTH gntR-type" evidence="4">
    <location>
        <begin position="3"/>
        <end position="69"/>
    </location>
</feature>
<evidence type="ECO:0000256" key="3">
    <source>
        <dbReference type="ARBA" id="ARBA00023163"/>
    </source>
</evidence>
<keyword evidence="1" id="KW-0805">Transcription regulation</keyword>
<evidence type="ECO:0000259" key="4">
    <source>
        <dbReference type="PROSITE" id="PS50949"/>
    </source>
</evidence>
<comment type="caution">
    <text evidence="5">The sequence shown here is derived from an EMBL/GenBank/DDBJ whole genome shotgun (WGS) entry which is preliminary data.</text>
</comment>
<reference evidence="5 6" key="1">
    <citation type="submission" date="2019-03" db="EMBL/GenBank/DDBJ databases">
        <title>Genomic Encyclopedia of Type Strains, Phase IV (KMG-IV): sequencing the most valuable type-strain genomes for metagenomic binning, comparative biology and taxonomic classification.</title>
        <authorList>
            <person name="Goeker M."/>
        </authorList>
    </citation>
    <scope>NUCLEOTIDE SEQUENCE [LARGE SCALE GENOMIC DNA]</scope>
    <source>
        <strain evidence="5 6">DSM 29481</strain>
    </source>
</reference>
<name>A0A4R3TES7_9FIRM</name>
<dbReference type="SMART" id="SM00345">
    <property type="entry name" value="HTH_GNTR"/>
    <property type="match status" value="1"/>
</dbReference>
<dbReference type="SUPFAM" id="SSF46785">
    <property type="entry name" value="Winged helix' DNA-binding domain"/>
    <property type="match status" value="1"/>
</dbReference>
<dbReference type="Pfam" id="PF07702">
    <property type="entry name" value="UTRA"/>
    <property type="match status" value="1"/>
</dbReference>
<dbReference type="PRINTS" id="PR00035">
    <property type="entry name" value="HTHGNTR"/>
</dbReference>
<evidence type="ECO:0000256" key="1">
    <source>
        <dbReference type="ARBA" id="ARBA00023015"/>
    </source>
</evidence>
<dbReference type="GO" id="GO:0003677">
    <property type="term" value="F:DNA binding"/>
    <property type="evidence" value="ECO:0007669"/>
    <property type="project" value="UniProtKB-KW"/>
</dbReference>
<dbReference type="InterPro" id="IPR050679">
    <property type="entry name" value="Bact_HTH_transcr_reg"/>
</dbReference>
<dbReference type="InterPro" id="IPR011663">
    <property type="entry name" value="UTRA"/>
</dbReference>
<proteinExistence type="predicted"/>
<gene>
    <name evidence="5" type="ORF">EDD61_10999</name>
</gene>
<evidence type="ECO:0000313" key="5">
    <source>
        <dbReference type="EMBL" id="TCU60060.1"/>
    </source>
</evidence>
<sequence>MATPRYLEIKQQLLDEINGKPVNSPIASERELAIRFDASRMTVRNAVNELVEEGVLYRDKNKGTFVADRKLIKKNLTSELLQEHDAMDFSVIYFSVKKAEEMAPYLEIKETDYMLRVVRVNKINHRPLSVEEVYFIRSLVSDDEINHLKELLNLNSYIEQGTVTQRFHPMIVPAQYANQLKIKITTPIIMAESTIRSKNGKPLVYIKTFYNPFEKTIEITS</sequence>
<dbReference type="SUPFAM" id="SSF64288">
    <property type="entry name" value="Chorismate lyase-like"/>
    <property type="match status" value="1"/>
</dbReference>
<dbReference type="PROSITE" id="PS50949">
    <property type="entry name" value="HTH_GNTR"/>
    <property type="match status" value="1"/>
</dbReference>
<dbReference type="InterPro" id="IPR036388">
    <property type="entry name" value="WH-like_DNA-bd_sf"/>
</dbReference>
<dbReference type="PANTHER" id="PTHR44846:SF1">
    <property type="entry name" value="MANNOSYL-D-GLYCERATE TRANSPORT_METABOLISM SYSTEM REPRESSOR MNGR-RELATED"/>
    <property type="match status" value="1"/>
</dbReference>
<dbReference type="EMBL" id="SMBP01000009">
    <property type="protein sequence ID" value="TCU60060.1"/>
    <property type="molecule type" value="Genomic_DNA"/>
</dbReference>
<dbReference type="GO" id="GO:0045892">
    <property type="term" value="P:negative regulation of DNA-templated transcription"/>
    <property type="evidence" value="ECO:0007669"/>
    <property type="project" value="TreeGrafter"/>
</dbReference>
<keyword evidence="2" id="KW-0238">DNA-binding</keyword>
<dbReference type="SMART" id="SM00866">
    <property type="entry name" value="UTRA"/>
    <property type="match status" value="1"/>
</dbReference>
<dbReference type="InterPro" id="IPR000524">
    <property type="entry name" value="Tscrpt_reg_HTH_GntR"/>
</dbReference>
<organism evidence="5 6">
    <name type="scientific">Longicatena caecimuris</name>
    <dbReference type="NCBI Taxonomy" id="1796635"/>
    <lineage>
        <taxon>Bacteria</taxon>
        <taxon>Bacillati</taxon>
        <taxon>Bacillota</taxon>
        <taxon>Erysipelotrichia</taxon>
        <taxon>Erysipelotrichales</taxon>
        <taxon>Erysipelotrichaceae</taxon>
        <taxon>Longicatena</taxon>
    </lineage>
</organism>
<dbReference type="InterPro" id="IPR036390">
    <property type="entry name" value="WH_DNA-bd_sf"/>
</dbReference>
<dbReference type="CDD" id="cd07377">
    <property type="entry name" value="WHTH_GntR"/>
    <property type="match status" value="1"/>
</dbReference>
<evidence type="ECO:0000256" key="2">
    <source>
        <dbReference type="ARBA" id="ARBA00023125"/>
    </source>
</evidence>
<dbReference type="PANTHER" id="PTHR44846">
    <property type="entry name" value="MANNOSYL-D-GLYCERATE TRANSPORT/METABOLISM SYSTEM REPRESSOR MNGR-RELATED"/>
    <property type="match status" value="1"/>
</dbReference>
<evidence type="ECO:0000313" key="6">
    <source>
        <dbReference type="Proteomes" id="UP000295773"/>
    </source>
</evidence>
<protein>
    <submittedName>
        <fullName evidence="5">GntR family transcriptional regulator</fullName>
    </submittedName>
</protein>
<keyword evidence="3" id="KW-0804">Transcription</keyword>
<dbReference type="Pfam" id="PF00392">
    <property type="entry name" value="GntR"/>
    <property type="match status" value="1"/>
</dbReference>
<dbReference type="Gene3D" id="1.10.10.10">
    <property type="entry name" value="Winged helix-like DNA-binding domain superfamily/Winged helix DNA-binding domain"/>
    <property type="match status" value="1"/>
</dbReference>